<dbReference type="Gene3D" id="3.40.50.1000">
    <property type="entry name" value="HAD superfamily/HAD-like"/>
    <property type="match status" value="1"/>
</dbReference>
<dbReference type="SFLD" id="SFLDG01135">
    <property type="entry name" value="C1.5.6:_HAD__Beta-PGM__Phospha"/>
    <property type="match status" value="1"/>
</dbReference>
<dbReference type="PANTHER" id="PTHR43434">
    <property type="entry name" value="PHOSPHOGLYCOLATE PHOSPHATASE"/>
    <property type="match status" value="1"/>
</dbReference>
<accession>A0A0N8KE71</accession>
<reference evidence="1 3" key="1">
    <citation type="submission" date="2015-09" db="EMBL/GenBank/DDBJ databases">
        <title>Identification and resolution of microdiversity through metagenomic sequencing of parallel consortia.</title>
        <authorList>
            <person name="Nelson W.C."/>
            <person name="Romine M.F."/>
            <person name="Lindemann S.R."/>
        </authorList>
    </citation>
    <scope>NUCLEOTIDE SEQUENCE [LARGE SCALE GENOMIC DNA]</scope>
    <source>
        <strain evidence="1">HL-109</strain>
    </source>
</reference>
<reference evidence="2 4" key="2">
    <citation type="submission" date="2016-08" db="EMBL/GenBank/DDBJ databases">
        <authorList>
            <person name="Varghese N."/>
            <person name="Submissions Spin"/>
        </authorList>
    </citation>
    <scope>NUCLEOTIDE SEQUENCE [LARGE SCALE GENOMIC DNA]</scope>
    <source>
        <strain evidence="2 4">HL-109</strain>
    </source>
</reference>
<evidence type="ECO:0000313" key="2">
    <source>
        <dbReference type="EMBL" id="SCC79974.1"/>
    </source>
</evidence>
<evidence type="ECO:0000313" key="3">
    <source>
        <dbReference type="Proteomes" id="UP000050497"/>
    </source>
</evidence>
<dbReference type="Gene3D" id="1.10.150.240">
    <property type="entry name" value="Putative phosphatase, domain 2"/>
    <property type="match status" value="1"/>
</dbReference>
<proteinExistence type="predicted"/>
<dbReference type="AlphaFoldDB" id="A0A0N8KE71"/>
<evidence type="ECO:0000313" key="1">
    <source>
        <dbReference type="EMBL" id="KPQ10522.1"/>
    </source>
</evidence>
<dbReference type="InterPro" id="IPR006439">
    <property type="entry name" value="HAD-SF_hydro_IA"/>
</dbReference>
<dbReference type="EMBL" id="LJSX01000015">
    <property type="protein sequence ID" value="KPQ10522.1"/>
    <property type="molecule type" value="Genomic_DNA"/>
</dbReference>
<dbReference type="Proteomes" id="UP000182800">
    <property type="component" value="Unassembled WGS sequence"/>
</dbReference>
<dbReference type="InterPro" id="IPR036412">
    <property type="entry name" value="HAD-like_sf"/>
</dbReference>
<dbReference type="GO" id="GO:0006281">
    <property type="term" value="P:DNA repair"/>
    <property type="evidence" value="ECO:0007669"/>
    <property type="project" value="TreeGrafter"/>
</dbReference>
<dbReference type="Pfam" id="PF13419">
    <property type="entry name" value="HAD_2"/>
    <property type="match status" value="1"/>
</dbReference>
<dbReference type="Proteomes" id="UP000050497">
    <property type="component" value="Unassembled WGS sequence"/>
</dbReference>
<dbReference type="SUPFAM" id="SSF56784">
    <property type="entry name" value="HAD-like"/>
    <property type="match status" value="1"/>
</dbReference>
<keyword evidence="1" id="KW-0378">Hydrolase</keyword>
<dbReference type="InterPro" id="IPR041492">
    <property type="entry name" value="HAD_2"/>
</dbReference>
<dbReference type="InterPro" id="IPR050155">
    <property type="entry name" value="HAD-like_hydrolase_sf"/>
</dbReference>
<dbReference type="PANTHER" id="PTHR43434:SF24">
    <property type="entry name" value="HYDROLASE-RELATED"/>
    <property type="match status" value="1"/>
</dbReference>
<dbReference type="InterPro" id="IPR023198">
    <property type="entry name" value="PGP-like_dom2"/>
</dbReference>
<dbReference type="EMBL" id="FMBM01000001">
    <property type="protein sequence ID" value="SCC79974.1"/>
    <property type="molecule type" value="Genomic_DNA"/>
</dbReference>
<dbReference type="RefSeq" id="WP_074444031.1">
    <property type="nucleotide sequence ID" value="NZ_FMBM01000001.1"/>
</dbReference>
<dbReference type="SFLD" id="SFLDG01129">
    <property type="entry name" value="C1.5:_HAD__Beta-PGM__Phosphata"/>
    <property type="match status" value="1"/>
</dbReference>
<organism evidence="1 3">
    <name type="scientific">Saliniramus fredricksonii</name>
    <dbReference type="NCBI Taxonomy" id="1653334"/>
    <lineage>
        <taxon>Bacteria</taxon>
        <taxon>Pseudomonadati</taxon>
        <taxon>Pseudomonadota</taxon>
        <taxon>Alphaproteobacteria</taxon>
        <taxon>Hyphomicrobiales</taxon>
        <taxon>Salinarimonadaceae</taxon>
        <taxon>Saliniramus</taxon>
    </lineage>
</organism>
<sequence>MRRLVVFDVDGTLVDSQNMIVEAQRRTFVAHDLPVPDRARALSIVGLSLPEAFTALVGQGPVVAELVGTYKRVFRDLRHDPAFAEPLYPGVGAVLDALAAEPGIILAIATGKSRRGVDHMLERHGFVGRFACVQTADDAPSKPHPAMLLQAMSATGTTADAAVMVGDSTFDMQMSRAAGVTALGVAWGYHAPAALREAGAVAILSQMAALPDFLAGRKDAAGAG</sequence>
<gene>
    <name evidence="1" type="primary">gph-3</name>
    <name evidence="2" type="ORF">GA0071312_1273</name>
    <name evidence="1" type="ORF">HLUCCO17_10685</name>
</gene>
<keyword evidence="4" id="KW-1185">Reference proteome</keyword>
<evidence type="ECO:0000313" key="4">
    <source>
        <dbReference type="Proteomes" id="UP000182800"/>
    </source>
</evidence>
<dbReference type="EC" id="3.1.3.18" evidence="1"/>
<dbReference type="SFLD" id="SFLDS00003">
    <property type="entry name" value="Haloacid_Dehalogenase"/>
    <property type="match status" value="1"/>
</dbReference>
<protein>
    <submittedName>
        <fullName evidence="1">Phosphoglycolate phosphatase</fullName>
        <ecNumber evidence="1">3.1.3.18</ecNumber>
    </submittedName>
</protein>
<comment type="caution">
    <text evidence="1">The sequence shown here is derived from an EMBL/GenBank/DDBJ whole genome shotgun (WGS) entry which is preliminary data.</text>
</comment>
<dbReference type="InterPro" id="IPR023214">
    <property type="entry name" value="HAD_sf"/>
</dbReference>
<dbReference type="GO" id="GO:0008967">
    <property type="term" value="F:phosphoglycolate phosphatase activity"/>
    <property type="evidence" value="ECO:0007669"/>
    <property type="project" value="UniProtKB-EC"/>
</dbReference>
<dbReference type="NCBIfam" id="TIGR01549">
    <property type="entry name" value="HAD-SF-IA-v1"/>
    <property type="match status" value="1"/>
</dbReference>
<dbReference type="PATRIC" id="fig|1653334.4.peg.3469"/>
<name>A0A0N8KE71_9HYPH</name>
<dbReference type="OrthoDB" id="9782449at2"/>
<dbReference type="STRING" id="1653334.GA0071312_1273"/>
<dbReference type="GO" id="GO:0005829">
    <property type="term" value="C:cytosol"/>
    <property type="evidence" value="ECO:0007669"/>
    <property type="project" value="TreeGrafter"/>
</dbReference>